<sequence length="148" mass="16200">MQLTPHFTLAEFTRSDTAARLGIDNTPTRHHLANLHVLAAKLEEVRALFGCPIIITSGYRSPALNKAVDGSATSSHCEGLAADFHVPGFGPDQAVAQAIADSALEFDQLIFEQARTHWVHLGVGDRMRREVLSWRSGRGYQRGIVKIA</sequence>
<feature type="domain" description="Peptidase M15A C-terminal" evidence="1">
    <location>
        <begin position="5"/>
        <end position="121"/>
    </location>
</feature>
<keyword evidence="2" id="KW-0121">Carboxypeptidase</keyword>
<evidence type="ECO:0000259" key="1">
    <source>
        <dbReference type="Pfam" id="PF08291"/>
    </source>
</evidence>
<dbReference type="InterPro" id="IPR013230">
    <property type="entry name" value="Peptidase_M15A_C"/>
</dbReference>
<dbReference type="Pfam" id="PF08291">
    <property type="entry name" value="Peptidase_M15_3"/>
    <property type="match status" value="1"/>
</dbReference>
<dbReference type="RefSeq" id="WP_368647980.1">
    <property type="nucleotide sequence ID" value="NZ_CP158253.1"/>
</dbReference>
<dbReference type="InterPro" id="IPR009045">
    <property type="entry name" value="Zn_M74/Hedgehog-like"/>
</dbReference>
<dbReference type="Gene3D" id="3.30.1380.10">
    <property type="match status" value="1"/>
</dbReference>
<dbReference type="SUPFAM" id="SSF55166">
    <property type="entry name" value="Hedgehog/DD-peptidase"/>
    <property type="match status" value="1"/>
</dbReference>
<proteinExistence type="predicted"/>
<keyword evidence="2" id="KW-0378">Hydrolase</keyword>
<dbReference type="AlphaFoldDB" id="A0AB39CU92"/>
<dbReference type="EMBL" id="CP158253">
    <property type="protein sequence ID" value="XDJ45405.1"/>
    <property type="molecule type" value="Genomic_DNA"/>
</dbReference>
<reference evidence="2" key="1">
    <citation type="submission" date="2024-05" db="EMBL/GenBank/DDBJ databases">
        <authorList>
            <person name="Luo Y.-C."/>
            <person name="Nicholds J."/>
            <person name="Mortimer T."/>
            <person name="Maboni G."/>
        </authorList>
    </citation>
    <scope>NUCLEOTIDE SEQUENCE</scope>
    <source>
        <strain evidence="2">153271</strain>
    </source>
</reference>
<evidence type="ECO:0000313" key="2">
    <source>
        <dbReference type="EMBL" id="XDJ45405.1"/>
    </source>
</evidence>
<dbReference type="GO" id="GO:0004180">
    <property type="term" value="F:carboxypeptidase activity"/>
    <property type="evidence" value="ECO:0007669"/>
    <property type="project" value="UniProtKB-KW"/>
</dbReference>
<gene>
    <name evidence="2" type="ORF">ABRZ02_03705</name>
</gene>
<organism evidence="2">
    <name type="scientific">Castellaniella ginsengisoli</name>
    <dbReference type="NCBI Taxonomy" id="546114"/>
    <lineage>
        <taxon>Bacteria</taxon>
        <taxon>Pseudomonadati</taxon>
        <taxon>Pseudomonadota</taxon>
        <taxon>Betaproteobacteria</taxon>
        <taxon>Burkholderiales</taxon>
        <taxon>Alcaligenaceae</taxon>
        <taxon>Castellaniella</taxon>
    </lineage>
</organism>
<keyword evidence="2" id="KW-0645">Protease</keyword>
<accession>A0AB39CU92</accession>
<name>A0AB39CU92_9BURK</name>
<protein>
    <submittedName>
        <fullName evidence="2">D-Ala-D-Ala carboxypeptidase family metallohydrolase</fullName>
    </submittedName>
</protein>